<dbReference type="InterPro" id="IPR020948">
    <property type="entry name" value="P_starv_induced_PsiE-like"/>
</dbReference>
<evidence type="ECO:0000256" key="1">
    <source>
        <dbReference type="ARBA" id="ARBA00004651"/>
    </source>
</evidence>
<feature type="transmembrane region" description="Helical" evidence="6">
    <location>
        <begin position="81"/>
        <end position="100"/>
    </location>
</feature>
<evidence type="ECO:0000256" key="2">
    <source>
        <dbReference type="ARBA" id="ARBA00022475"/>
    </source>
</evidence>
<reference evidence="7" key="1">
    <citation type="journal article" date="2020" name="mSystems">
        <title>Genome- and Community-Level Interaction Insights into Carbon Utilization and Element Cycling Functions of Hydrothermarchaeota in Hydrothermal Sediment.</title>
        <authorList>
            <person name="Zhou Z."/>
            <person name="Liu Y."/>
            <person name="Xu W."/>
            <person name="Pan J."/>
            <person name="Luo Z.H."/>
            <person name="Li M."/>
        </authorList>
    </citation>
    <scope>NUCLEOTIDE SEQUENCE [LARGE SCALE GENOMIC DNA]</scope>
    <source>
        <strain evidence="7">SpSt-769</strain>
    </source>
</reference>
<evidence type="ECO:0000256" key="5">
    <source>
        <dbReference type="ARBA" id="ARBA00023136"/>
    </source>
</evidence>
<sequence length="149" mass="16571">MHPLIEKFEKVIMGSLVVLMIVVVAVATIELAWLIIKDLWTPPIFFLEIDELLDIFGLFLLVLIGLELLETIHTYHKERLVRVEVVVLVALIAIARKIIVTDYKNLTSFSLLDAGALVLALAVAYYLLQGIKRRGAPPSPRGPDAGNET</sequence>
<feature type="transmembrane region" description="Helical" evidence="6">
    <location>
        <begin position="52"/>
        <end position="69"/>
    </location>
</feature>
<name>A0A7C4ASX1_9BACT</name>
<keyword evidence="5 6" id="KW-0472">Membrane</keyword>
<gene>
    <name evidence="7" type="ORF">ENV54_11085</name>
</gene>
<keyword evidence="3 6" id="KW-0812">Transmembrane</keyword>
<protein>
    <submittedName>
        <fullName evidence="7">Phosphate-starvation-inducible E-like protein</fullName>
    </submittedName>
</protein>
<keyword evidence="2" id="KW-1003">Cell membrane</keyword>
<dbReference type="Pfam" id="PF06146">
    <property type="entry name" value="PsiE"/>
    <property type="match status" value="1"/>
</dbReference>
<keyword evidence="4 6" id="KW-1133">Transmembrane helix</keyword>
<proteinExistence type="predicted"/>
<evidence type="ECO:0000313" key="7">
    <source>
        <dbReference type="EMBL" id="HGH61828.1"/>
    </source>
</evidence>
<evidence type="ECO:0000256" key="4">
    <source>
        <dbReference type="ARBA" id="ARBA00022989"/>
    </source>
</evidence>
<comment type="subcellular location">
    <subcellularLocation>
        <location evidence="1">Cell membrane</location>
        <topology evidence="1">Multi-pass membrane protein</topology>
    </subcellularLocation>
</comment>
<evidence type="ECO:0000256" key="3">
    <source>
        <dbReference type="ARBA" id="ARBA00022692"/>
    </source>
</evidence>
<evidence type="ECO:0000256" key="6">
    <source>
        <dbReference type="SAM" id="Phobius"/>
    </source>
</evidence>
<feature type="transmembrane region" description="Helical" evidence="6">
    <location>
        <begin position="106"/>
        <end position="128"/>
    </location>
</feature>
<comment type="caution">
    <text evidence="7">The sequence shown here is derived from an EMBL/GenBank/DDBJ whole genome shotgun (WGS) entry which is preliminary data.</text>
</comment>
<organism evidence="7">
    <name type="scientific">Desulfomonile tiedjei</name>
    <dbReference type="NCBI Taxonomy" id="2358"/>
    <lineage>
        <taxon>Bacteria</taxon>
        <taxon>Pseudomonadati</taxon>
        <taxon>Thermodesulfobacteriota</taxon>
        <taxon>Desulfomonilia</taxon>
        <taxon>Desulfomonilales</taxon>
        <taxon>Desulfomonilaceae</taxon>
        <taxon>Desulfomonile</taxon>
    </lineage>
</organism>
<dbReference type="GO" id="GO:0005886">
    <property type="term" value="C:plasma membrane"/>
    <property type="evidence" value="ECO:0007669"/>
    <property type="project" value="UniProtKB-SubCell"/>
</dbReference>
<accession>A0A7C4ASX1</accession>
<dbReference type="AlphaFoldDB" id="A0A7C4ASX1"/>
<feature type="transmembrane region" description="Helical" evidence="6">
    <location>
        <begin position="12"/>
        <end position="36"/>
    </location>
</feature>
<dbReference type="EMBL" id="DTGT01000361">
    <property type="protein sequence ID" value="HGH61828.1"/>
    <property type="molecule type" value="Genomic_DNA"/>
</dbReference>